<comment type="caution">
    <text evidence="1">The sequence shown here is derived from an EMBL/GenBank/DDBJ whole genome shotgun (WGS) entry which is preliminary data.</text>
</comment>
<proteinExistence type="predicted"/>
<dbReference type="EMBL" id="AAXKXX010000004">
    <property type="protein sequence ID" value="EGQ4384447.1"/>
    <property type="molecule type" value="Genomic_DNA"/>
</dbReference>
<organism evidence="1 2">
    <name type="scientific">Staphylococcus pseudintermedius</name>
    <dbReference type="NCBI Taxonomy" id="283734"/>
    <lineage>
        <taxon>Bacteria</taxon>
        <taxon>Bacillati</taxon>
        <taxon>Bacillota</taxon>
        <taxon>Bacilli</taxon>
        <taxon>Bacillales</taxon>
        <taxon>Staphylococcaceae</taxon>
        <taxon>Staphylococcus</taxon>
        <taxon>Staphylococcus intermedius group</taxon>
    </lineage>
</organism>
<protein>
    <submittedName>
        <fullName evidence="1">Uncharacterized protein</fullName>
    </submittedName>
</protein>
<name>A0A8H9BV42_STAPS</name>
<reference evidence="1 2" key="1">
    <citation type="submission" date="2018-11" db="EMBL/GenBank/DDBJ databases">
        <authorList>
            <consortium name="Veterinary Laboratory Investigation and Response Network"/>
        </authorList>
    </citation>
    <scope>NUCLEOTIDE SEQUENCE [LARGE SCALE GENOMIC DNA]</scope>
    <source>
        <strain evidence="1 2">SPSE-18-VL-LA-PA-Ryan-0021</strain>
    </source>
</reference>
<sequence>MSKRNKRQLMDSFINYAIHNKEYLLNKEQRKVVKPYVWRYKLVTPLAKIKIGLIPINELVFDGLSSLLENLNDLVRNIEYRIFKFLSTDPLFVRNTRKKFENKLIELEDDTGLERLARFTEEKKENNLVYVRPTESNKNS</sequence>
<accession>A0A8H9BV42</accession>
<dbReference type="Proteomes" id="UP000600220">
    <property type="component" value="Unassembled WGS sequence"/>
</dbReference>
<evidence type="ECO:0000313" key="2">
    <source>
        <dbReference type="Proteomes" id="UP000600220"/>
    </source>
</evidence>
<keyword evidence="2" id="KW-1185">Reference proteome</keyword>
<gene>
    <name evidence="1" type="ORF">EGV54_04985</name>
</gene>
<dbReference type="AlphaFoldDB" id="A0A8H9BV42"/>
<dbReference type="RefSeq" id="WP_065354305.1">
    <property type="nucleotide sequence ID" value="NZ_CAJETT010000005.1"/>
</dbReference>
<evidence type="ECO:0000313" key="1">
    <source>
        <dbReference type="EMBL" id="EGQ4384447.1"/>
    </source>
</evidence>